<proteinExistence type="inferred from homology"/>
<comment type="caution">
    <text evidence="14">Lacks conserved residue(s) required for the propagation of feature annotation.</text>
</comment>
<evidence type="ECO:0000256" key="2">
    <source>
        <dbReference type="ARBA" id="ARBA00008823"/>
    </source>
</evidence>
<feature type="topological domain" description="Cytoplasmic" evidence="14">
    <location>
        <begin position="1"/>
        <end position="14"/>
    </location>
</feature>
<evidence type="ECO:0000256" key="13">
    <source>
        <dbReference type="ARBA" id="ARBA00023284"/>
    </source>
</evidence>
<dbReference type="EMBL" id="LZDL01000001">
    <property type="protein sequence ID" value="OBX48554.1"/>
    <property type="molecule type" value="Genomic_DNA"/>
</dbReference>
<dbReference type="GO" id="GO:0006457">
    <property type="term" value="P:protein folding"/>
    <property type="evidence" value="ECO:0007669"/>
    <property type="project" value="InterPro"/>
</dbReference>
<dbReference type="InterPro" id="IPR050183">
    <property type="entry name" value="DsbB"/>
</dbReference>
<evidence type="ECO:0000313" key="16">
    <source>
        <dbReference type="EMBL" id="OBX48554.1"/>
    </source>
</evidence>
<feature type="transmembrane region" description="Helical" evidence="15">
    <location>
        <begin position="70"/>
        <end position="90"/>
    </location>
</feature>
<evidence type="ECO:0000256" key="5">
    <source>
        <dbReference type="ARBA" id="ARBA00022519"/>
    </source>
</evidence>
<accession>A0A0M3FX66</accession>
<keyword evidence="8 14" id="KW-1133">Transmembrane helix</keyword>
<evidence type="ECO:0000313" key="19">
    <source>
        <dbReference type="Proteomes" id="UP000248808"/>
    </source>
</evidence>
<comment type="function">
    <text evidence="14">Required for disulfide bond formation in some periplasmic proteins. Acts by oxidizing the DsbA protein.</text>
</comment>
<dbReference type="SUPFAM" id="SSF158442">
    <property type="entry name" value="DsbB-like"/>
    <property type="match status" value="1"/>
</dbReference>
<protein>
    <recommendedName>
        <fullName evidence="14">Disulfide bond formation protein B</fullName>
    </recommendedName>
    <alternativeName>
        <fullName evidence="14">Disulfide oxidoreductase</fullName>
    </alternativeName>
</protein>
<feature type="topological domain" description="Periplasmic" evidence="14">
    <location>
        <begin position="91"/>
        <end position="145"/>
    </location>
</feature>
<dbReference type="GO" id="GO:0005886">
    <property type="term" value="C:plasma membrane"/>
    <property type="evidence" value="ECO:0007669"/>
    <property type="project" value="UniProtKB-SubCell"/>
</dbReference>
<feature type="transmembrane region" description="Helical" evidence="15">
    <location>
        <begin position="45"/>
        <end position="63"/>
    </location>
</feature>
<feature type="topological domain" description="Periplasmic" evidence="14">
    <location>
        <begin position="32"/>
        <end position="49"/>
    </location>
</feature>
<evidence type="ECO:0000256" key="10">
    <source>
        <dbReference type="ARBA" id="ARBA00023136"/>
    </source>
</evidence>
<dbReference type="InterPro" id="IPR022920">
    <property type="entry name" value="Disulphide_bond_form_DsbB"/>
</dbReference>
<keyword evidence="13 14" id="KW-0676">Redox-active center</keyword>
<comment type="similarity">
    <text evidence="2 14">Belongs to the DsbB family.</text>
</comment>
<dbReference type="PANTHER" id="PTHR36570">
    <property type="entry name" value="DISULFIDE BOND FORMATION PROTEIN B"/>
    <property type="match status" value="1"/>
</dbReference>
<dbReference type="Proteomes" id="UP000092611">
    <property type="component" value="Unassembled WGS sequence"/>
</dbReference>
<keyword evidence="7 14" id="KW-0249">Electron transport</keyword>
<keyword evidence="11 14" id="KW-1015">Disulfide bond</keyword>
<evidence type="ECO:0000256" key="11">
    <source>
        <dbReference type="ARBA" id="ARBA00023157"/>
    </source>
</evidence>
<keyword evidence="3 14" id="KW-0813">Transport</keyword>
<keyword evidence="10 14" id="KW-0472">Membrane</keyword>
<dbReference type="RefSeq" id="WP_005635120.1">
    <property type="nucleotide sequence ID" value="NZ_AP024093.1"/>
</dbReference>
<name>A0A0M3FX66_HAEHA</name>
<dbReference type="OrthoDB" id="3711263at2"/>
<feature type="disulfide bond" description="Redox-active" evidence="14">
    <location>
        <begin position="105"/>
        <end position="131"/>
    </location>
</feature>
<dbReference type="KEGG" id="hhz:NCTC10839_00167"/>
<reference evidence="16 18" key="1">
    <citation type="submission" date="2016-06" db="EMBL/GenBank/DDBJ databases">
        <title>Draft genome of Haemophilus haemolyticus CCUG 24149.</title>
        <authorList>
            <person name="Engstrom-Jakobsson H."/>
            <person name="Salva-Serra F."/>
            <person name="Thorell K."/>
            <person name="Gonzales-Siles L."/>
            <person name="Karlsson R."/>
            <person name="Boulund F."/>
            <person name="Engstrand L."/>
            <person name="Kristiansson E."/>
            <person name="Moore E."/>
        </authorList>
    </citation>
    <scope>NUCLEOTIDE SEQUENCE [LARGE SCALE GENOMIC DNA]</scope>
    <source>
        <strain evidence="16 18">CCUG 24149</strain>
    </source>
</reference>
<dbReference type="InterPro" id="IPR003752">
    <property type="entry name" value="DiS_bond_form_DsbB/BdbC"/>
</dbReference>
<evidence type="ECO:0000256" key="12">
    <source>
        <dbReference type="ARBA" id="ARBA00023186"/>
    </source>
</evidence>
<dbReference type="Pfam" id="PF02600">
    <property type="entry name" value="DsbB"/>
    <property type="match status" value="1"/>
</dbReference>
<evidence type="ECO:0000256" key="3">
    <source>
        <dbReference type="ARBA" id="ARBA00022448"/>
    </source>
</evidence>
<keyword evidence="5" id="KW-0997">Cell inner membrane</keyword>
<evidence type="ECO:0000256" key="6">
    <source>
        <dbReference type="ARBA" id="ARBA00022692"/>
    </source>
</evidence>
<evidence type="ECO:0000256" key="8">
    <source>
        <dbReference type="ARBA" id="ARBA00022989"/>
    </source>
</evidence>
<evidence type="ECO:0000313" key="17">
    <source>
        <dbReference type="EMBL" id="SQH96326.1"/>
    </source>
</evidence>
<dbReference type="PATRIC" id="fig|726.53.peg.1826"/>
<evidence type="ECO:0000256" key="7">
    <source>
        <dbReference type="ARBA" id="ARBA00022982"/>
    </source>
</evidence>
<dbReference type="GO" id="GO:0009055">
    <property type="term" value="F:electron transfer activity"/>
    <property type="evidence" value="ECO:0007669"/>
    <property type="project" value="UniProtKB-UniRule"/>
</dbReference>
<reference evidence="17 19" key="2">
    <citation type="submission" date="2018-06" db="EMBL/GenBank/DDBJ databases">
        <authorList>
            <consortium name="Pathogen Informatics"/>
            <person name="Doyle S."/>
        </authorList>
    </citation>
    <scope>NUCLEOTIDE SEQUENCE [LARGE SCALE GENOMIC DNA]</scope>
    <source>
        <strain evidence="17 19">NCTC10839</strain>
    </source>
</reference>
<evidence type="ECO:0000256" key="4">
    <source>
        <dbReference type="ARBA" id="ARBA00022475"/>
    </source>
</evidence>
<gene>
    <name evidence="14 17" type="primary">dsbB</name>
    <name evidence="16" type="ORF">A9Z62_00690</name>
    <name evidence="17" type="ORF">NCTC10839_00167</name>
</gene>
<keyword evidence="6 14" id="KW-0812">Transmembrane</keyword>
<evidence type="ECO:0000313" key="18">
    <source>
        <dbReference type="Proteomes" id="UP000092611"/>
    </source>
</evidence>
<keyword evidence="12 14" id="KW-0143">Chaperone</keyword>
<evidence type="ECO:0000256" key="14">
    <source>
        <dbReference type="HAMAP-Rule" id="MF_00286"/>
    </source>
</evidence>
<dbReference type="AlphaFoldDB" id="A0A0M3FX66"/>
<organism evidence="16 18">
    <name type="scientific">Haemophilus haemolyticus</name>
    <dbReference type="NCBI Taxonomy" id="726"/>
    <lineage>
        <taxon>Bacteria</taxon>
        <taxon>Pseudomonadati</taxon>
        <taxon>Pseudomonadota</taxon>
        <taxon>Gammaproteobacteria</taxon>
        <taxon>Pasteurellales</taxon>
        <taxon>Pasteurellaceae</taxon>
        <taxon>Haemophilus</taxon>
    </lineage>
</organism>
<comment type="subcellular location">
    <subcellularLocation>
        <location evidence="1">Cell inner membrane</location>
        <topology evidence="1">Multi-pass membrane protein</topology>
    </subcellularLocation>
    <subcellularLocation>
        <location evidence="14">Cell membrane</location>
        <topology evidence="14">Multi-pass membrane protein</topology>
    </subcellularLocation>
</comment>
<dbReference type="Proteomes" id="UP000248808">
    <property type="component" value="Chromosome 1"/>
</dbReference>
<dbReference type="GeneID" id="56956764"/>
<dbReference type="HAMAP" id="MF_00286">
    <property type="entry name" value="DsbB"/>
    <property type="match status" value="1"/>
</dbReference>
<dbReference type="PANTHER" id="PTHR36570:SF2">
    <property type="entry name" value="DISULFIDE BOND FORMATION PROTEIN B"/>
    <property type="match status" value="1"/>
</dbReference>
<dbReference type="EMBL" id="LS483458">
    <property type="protein sequence ID" value="SQH96326.1"/>
    <property type="molecule type" value="Genomic_DNA"/>
</dbReference>
<dbReference type="Gene3D" id="1.20.1550.10">
    <property type="entry name" value="DsbB-like"/>
    <property type="match status" value="1"/>
</dbReference>
<evidence type="ECO:0000256" key="9">
    <source>
        <dbReference type="ARBA" id="ARBA00023002"/>
    </source>
</evidence>
<dbReference type="GO" id="GO:0015035">
    <property type="term" value="F:protein-disulfide reductase activity"/>
    <property type="evidence" value="ECO:0007669"/>
    <property type="project" value="UniProtKB-UniRule"/>
</dbReference>
<evidence type="ECO:0000256" key="15">
    <source>
        <dbReference type="SAM" id="Phobius"/>
    </source>
</evidence>
<keyword evidence="4 14" id="KW-1003">Cell membrane</keyword>
<dbReference type="NCBIfam" id="NF002485">
    <property type="entry name" value="PRK01749.1"/>
    <property type="match status" value="1"/>
</dbReference>
<feature type="topological domain" description="Cytoplasmic" evidence="14">
    <location>
        <begin position="165"/>
        <end position="177"/>
    </location>
</feature>
<feature type="disulfide bond" description="Redox-active" evidence="14">
    <location>
        <begin position="41"/>
        <end position="44"/>
    </location>
</feature>
<keyword evidence="9 14" id="KW-0560">Oxidoreductase</keyword>
<sequence length="177" mass="20263">MLALLKRFSEKRSAWFLLAFSSLALESTALYFQYGMGLQPCVLCVYERLAIIGLFIAGIIGLLQPRALIIRLIALALGLFSGIKGLLVSFRHLDLQMNPAPWKQCEFIPNFPETLPFHQWFPFMFSPTGSCNESQWSLFGVTMVQWLVFIFAVYVIILALLLIVQVVKTRKQRRIFN</sequence>
<dbReference type="InterPro" id="IPR023380">
    <property type="entry name" value="DsbB-like_sf"/>
</dbReference>
<evidence type="ECO:0000256" key="1">
    <source>
        <dbReference type="ARBA" id="ARBA00004429"/>
    </source>
</evidence>
<feature type="transmembrane region" description="Helical" evidence="15">
    <location>
        <begin position="146"/>
        <end position="167"/>
    </location>
</feature>